<proteinExistence type="predicted"/>
<dbReference type="PANTHER" id="PTHR46797:SF1">
    <property type="entry name" value="METHYLPHOSPHONATE SYNTHASE"/>
    <property type="match status" value="1"/>
</dbReference>
<accession>A5CZG2</accession>
<keyword evidence="1" id="KW-0238">DNA-binding</keyword>
<dbReference type="InterPro" id="IPR010982">
    <property type="entry name" value="Lambda_DNA-bd_dom_sf"/>
</dbReference>
<dbReference type="CDD" id="cd00093">
    <property type="entry name" value="HTH_XRE"/>
    <property type="match status" value="1"/>
</dbReference>
<dbReference type="STRING" id="370438.PTH_2444"/>
<name>A5CZG2_PELTS</name>
<dbReference type="PROSITE" id="PS50943">
    <property type="entry name" value="HTH_CROC1"/>
    <property type="match status" value="1"/>
</dbReference>
<dbReference type="PANTHER" id="PTHR46797">
    <property type="entry name" value="HTH-TYPE TRANSCRIPTIONAL REGULATOR"/>
    <property type="match status" value="1"/>
</dbReference>
<evidence type="ECO:0000259" key="2">
    <source>
        <dbReference type="PROSITE" id="PS50943"/>
    </source>
</evidence>
<reference evidence="4" key="1">
    <citation type="journal article" date="2008" name="Genome Res.">
        <title>The genome of Pelotomaculum thermopropionicum reveals niche-associated evolution in anaerobic microbiota.</title>
        <authorList>
            <person name="Kosaka T."/>
            <person name="Kato S."/>
            <person name="Shimoyama T."/>
            <person name="Ishii S."/>
            <person name="Abe T."/>
            <person name="Watanabe K."/>
        </authorList>
    </citation>
    <scope>NUCLEOTIDE SEQUENCE [LARGE SCALE GENOMIC DNA]</scope>
    <source>
        <strain evidence="4">DSM 13744 / JCM 10971 / SI</strain>
    </source>
</reference>
<dbReference type="Gene3D" id="1.10.260.40">
    <property type="entry name" value="lambda repressor-like DNA-binding domains"/>
    <property type="match status" value="1"/>
</dbReference>
<dbReference type="SMART" id="SM00530">
    <property type="entry name" value="HTH_XRE"/>
    <property type="match status" value="1"/>
</dbReference>
<evidence type="ECO:0000256" key="1">
    <source>
        <dbReference type="ARBA" id="ARBA00023125"/>
    </source>
</evidence>
<dbReference type="InterPro" id="IPR001387">
    <property type="entry name" value="Cro/C1-type_HTH"/>
</dbReference>
<evidence type="ECO:0000313" key="3">
    <source>
        <dbReference type="EMBL" id="BAF60625.1"/>
    </source>
</evidence>
<organism evidence="3 4">
    <name type="scientific">Pelotomaculum thermopropionicum (strain DSM 13744 / JCM 10971 / SI)</name>
    <dbReference type="NCBI Taxonomy" id="370438"/>
    <lineage>
        <taxon>Bacteria</taxon>
        <taxon>Bacillati</taxon>
        <taxon>Bacillota</taxon>
        <taxon>Clostridia</taxon>
        <taxon>Eubacteriales</taxon>
        <taxon>Desulfotomaculaceae</taxon>
        <taxon>Pelotomaculum</taxon>
    </lineage>
</organism>
<dbReference type="AlphaFoldDB" id="A5CZG2"/>
<dbReference type="eggNOG" id="COG3620">
    <property type="taxonomic scope" value="Bacteria"/>
</dbReference>
<dbReference type="HOGENOM" id="CLU_066192_18_1_9"/>
<dbReference type="GO" id="GO:0003677">
    <property type="term" value="F:DNA binding"/>
    <property type="evidence" value="ECO:0007669"/>
    <property type="project" value="UniProtKB-KW"/>
</dbReference>
<dbReference type="GO" id="GO:0003700">
    <property type="term" value="F:DNA-binding transcription factor activity"/>
    <property type="evidence" value="ECO:0007669"/>
    <property type="project" value="TreeGrafter"/>
</dbReference>
<evidence type="ECO:0000313" key="4">
    <source>
        <dbReference type="Proteomes" id="UP000006556"/>
    </source>
</evidence>
<dbReference type="SUPFAM" id="SSF47413">
    <property type="entry name" value="lambda repressor-like DNA-binding domains"/>
    <property type="match status" value="1"/>
</dbReference>
<dbReference type="Pfam" id="PF01381">
    <property type="entry name" value="HTH_3"/>
    <property type="match status" value="1"/>
</dbReference>
<gene>
    <name evidence="3" type="ordered locus">PTH_2444</name>
</gene>
<protein>
    <submittedName>
        <fullName evidence="3">Hypothetical transcriptional regulator</fullName>
    </submittedName>
</protein>
<dbReference type="InterPro" id="IPR050807">
    <property type="entry name" value="TransReg_Diox_bact_type"/>
</dbReference>
<dbReference type="GO" id="GO:0005829">
    <property type="term" value="C:cytosol"/>
    <property type="evidence" value="ECO:0007669"/>
    <property type="project" value="TreeGrafter"/>
</dbReference>
<dbReference type="EMBL" id="AP009389">
    <property type="protein sequence ID" value="BAF60625.1"/>
    <property type="molecule type" value="Genomic_DNA"/>
</dbReference>
<dbReference type="KEGG" id="pth:PTH_2444"/>
<dbReference type="Proteomes" id="UP000006556">
    <property type="component" value="Chromosome"/>
</dbReference>
<keyword evidence="4" id="KW-1185">Reference proteome</keyword>
<sequence length="97" mass="11093">MAMPFREVDISKIIKQKCESDPEFSRAYRQASAELDLIAQIIKTRKEKGMTQKDVADKAGLTQQMVSRIESREHLPNYRNLVKIADALDSKIQLVSK</sequence>
<feature type="domain" description="HTH cro/C1-type" evidence="2">
    <location>
        <begin position="41"/>
        <end position="95"/>
    </location>
</feature>